<dbReference type="Proteomes" id="UP000829685">
    <property type="component" value="Unassembled WGS sequence"/>
</dbReference>
<accession>A0A9P9W8D7</accession>
<protein>
    <submittedName>
        <fullName evidence="2">Uncharacterized protein</fullName>
    </submittedName>
</protein>
<evidence type="ECO:0000256" key="1">
    <source>
        <dbReference type="SAM" id="MobiDB-lite"/>
    </source>
</evidence>
<feature type="region of interest" description="Disordered" evidence="1">
    <location>
        <begin position="46"/>
        <end position="72"/>
    </location>
</feature>
<organism evidence="2 3">
    <name type="scientific">Neoarthrinium moseri</name>
    <dbReference type="NCBI Taxonomy" id="1658444"/>
    <lineage>
        <taxon>Eukaryota</taxon>
        <taxon>Fungi</taxon>
        <taxon>Dikarya</taxon>
        <taxon>Ascomycota</taxon>
        <taxon>Pezizomycotina</taxon>
        <taxon>Sordariomycetes</taxon>
        <taxon>Xylariomycetidae</taxon>
        <taxon>Amphisphaeriales</taxon>
        <taxon>Apiosporaceae</taxon>
        <taxon>Neoarthrinium</taxon>
    </lineage>
</organism>
<dbReference type="EMBL" id="JAFIMR010000076">
    <property type="protein sequence ID" value="KAI1849552.1"/>
    <property type="molecule type" value="Genomic_DNA"/>
</dbReference>
<reference evidence="2" key="1">
    <citation type="submission" date="2021-03" db="EMBL/GenBank/DDBJ databases">
        <title>Revisited historic fungal species revealed as producer of novel bioactive compounds through whole genome sequencing and comparative genomics.</title>
        <authorList>
            <person name="Vignolle G.A."/>
            <person name="Hochenegger N."/>
            <person name="Mach R.L."/>
            <person name="Mach-Aigner A.R."/>
            <person name="Javad Rahimi M."/>
            <person name="Salim K.A."/>
            <person name="Chan C.M."/>
            <person name="Lim L.B.L."/>
            <person name="Cai F."/>
            <person name="Druzhinina I.S."/>
            <person name="U'Ren J.M."/>
            <person name="Derntl C."/>
        </authorList>
    </citation>
    <scope>NUCLEOTIDE SEQUENCE</scope>
    <source>
        <strain evidence="2">TUCIM 5799</strain>
    </source>
</reference>
<sequence length="143" mass="15712">MSLFSKPSPLIRNSRNLEKSESGTWVLQPGLPWAQVLHVLPSSTAGRRAEFSPDAQITRPQGRVGPPRRSGWAPVLDALSASPSDESGKQGWNDQWPLSMLGFLEKLVWLGAASSRLLRRKGLEDFILEPSSGLTSRRPIAMP</sequence>
<dbReference type="AlphaFoldDB" id="A0A9P9W8D7"/>
<gene>
    <name evidence="2" type="ORF">JX265_013617</name>
</gene>
<keyword evidence="3" id="KW-1185">Reference proteome</keyword>
<comment type="caution">
    <text evidence="2">The sequence shown here is derived from an EMBL/GenBank/DDBJ whole genome shotgun (WGS) entry which is preliminary data.</text>
</comment>
<evidence type="ECO:0000313" key="2">
    <source>
        <dbReference type="EMBL" id="KAI1849552.1"/>
    </source>
</evidence>
<proteinExistence type="predicted"/>
<name>A0A9P9W8D7_9PEZI</name>
<evidence type="ECO:0000313" key="3">
    <source>
        <dbReference type="Proteomes" id="UP000829685"/>
    </source>
</evidence>